<dbReference type="Pfam" id="PF00593">
    <property type="entry name" value="TonB_dep_Rec_b-barrel"/>
    <property type="match status" value="1"/>
</dbReference>
<accession>A0A928V1L2</accession>
<dbReference type="SUPFAM" id="SSF56935">
    <property type="entry name" value="Porins"/>
    <property type="match status" value="1"/>
</dbReference>
<dbReference type="InterPro" id="IPR037066">
    <property type="entry name" value="Plug_dom_sf"/>
</dbReference>
<evidence type="ECO:0000256" key="2">
    <source>
        <dbReference type="ARBA" id="ARBA00022448"/>
    </source>
</evidence>
<dbReference type="Proteomes" id="UP000652567">
    <property type="component" value="Unassembled WGS sequence"/>
</dbReference>
<dbReference type="Gene3D" id="2.40.170.20">
    <property type="entry name" value="TonB-dependent receptor, beta-barrel domain"/>
    <property type="match status" value="1"/>
</dbReference>
<dbReference type="PANTHER" id="PTHR40980:SF3">
    <property type="entry name" value="TONB-DEPENDENT RECEPTOR-LIKE BETA-BARREL DOMAIN-CONTAINING PROTEIN"/>
    <property type="match status" value="1"/>
</dbReference>
<dbReference type="InterPro" id="IPR010104">
    <property type="entry name" value="TonB_rcpt_bac"/>
</dbReference>
<dbReference type="GO" id="GO:0009279">
    <property type="term" value="C:cell outer membrane"/>
    <property type="evidence" value="ECO:0007669"/>
    <property type="project" value="UniProtKB-SubCell"/>
</dbReference>
<comment type="similarity">
    <text evidence="8 9">Belongs to the TonB-dependent receptor family.</text>
</comment>
<dbReference type="Gene3D" id="2.170.130.10">
    <property type="entry name" value="TonB-dependent receptor, plug domain"/>
    <property type="match status" value="1"/>
</dbReference>
<dbReference type="Pfam" id="PF07715">
    <property type="entry name" value="Plug"/>
    <property type="match status" value="1"/>
</dbReference>
<dbReference type="EMBL" id="PRDL01000001">
    <property type="protein sequence ID" value="MBE8717083.1"/>
    <property type="molecule type" value="Genomic_DNA"/>
</dbReference>
<feature type="domain" description="TonB-dependent receptor plug" evidence="13">
    <location>
        <begin position="64"/>
        <end position="175"/>
    </location>
</feature>
<protein>
    <submittedName>
        <fullName evidence="14">TonB-dependent receptor</fullName>
    </submittedName>
</protein>
<evidence type="ECO:0000313" key="14">
    <source>
        <dbReference type="EMBL" id="MBE8717083.1"/>
    </source>
</evidence>
<evidence type="ECO:0000256" key="7">
    <source>
        <dbReference type="ARBA" id="ARBA00023237"/>
    </source>
</evidence>
<dbReference type="InterPro" id="IPR039426">
    <property type="entry name" value="TonB-dep_rcpt-like"/>
</dbReference>
<gene>
    <name evidence="14" type="ORF">C4F51_07740</name>
</gene>
<feature type="domain" description="TonB-dependent receptor-like beta-barrel" evidence="12">
    <location>
        <begin position="421"/>
        <end position="935"/>
    </location>
</feature>
<feature type="region of interest" description="Disordered" evidence="10">
    <location>
        <begin position="820"/>
        <end position="846"/>
    </location>
</feature>
<feature type="signal peptide" evidence="11">
    <location>
        <begin position="1"/>
        <end position="39"/>
    </location>
</feature>
<comment type="caution">
    <text evidence="14">The sequence shown here is derived from an EMBL/GenBank/DDBJ whole genome shotgun (WGS) entry which is preliminary data.</text>
</comment>
<keyword evidence="6 8" id="KW-0472">Membrane</keyword>
<organism evidence="14 15">
    <name type="scientific">Cellvibrio polysaccharolyticus</name>
    <dbReference type="NCBI Taxonomy" id="2082724"/>
    <lineage>
        <taxon>Bacteria</taxon>
        <taxon>Pseudomonadati</taxon>
        <taxon>Pseudomonadota</taxon>
        <taxon>Gammaproteobacteria</taxon>
        <taxon>Cellvibrionales</taxon>
        <taxon>Cellvibrionaceae</taxon>
        <taxon>Cellvibrio</taxon>
    </lineage>
</organism>
<evidence type="ECO:0000256" key="9">
    <source>
        <dbReference type="RuleBase" id="RU003357"/>
    </source>
</evidence>
<evidence type="ECO:0000256" key="8">
    <source>
        <dbReference type="PROSITE-ProRule" id="PRU01360"/>
    </source>
</evidence>
<evidence type="ECO:0000259" key="13">
    <source>
        <dbReference type="Pfam" id="PF07715"/>
    </source>
</evidence>
<dbReference type="InterPro" id="IPR012910">
    <property type="entry name" value="Plug_dom"/>
</dbReference>
<proteinExistence type="inferred from homology"/>
<evidence type="ECO:0000313" key="15">
    <source>
        <dbReference type="Proteomes" id="UP000652567"/>
    </source>
</evidence>
<comment type="subcellular location">
    <subcellularLocation>
        <location evidence="1 8">Cell outer membrane</location>
        <topology evidence="1 8">Multi-pass membrane protein</topology>
    </subcellularLocation>
</comment>
<keyword evidence="5 9" id="KW-0798">TonB box</keyword>
<evidence type="ECO:0000256" key="1">
    <source>
        <dbReference type="ARBA" id="ARBA00004571"/>
    </source>
</evidence>
<keyword evidence="4 8" id="KW-0812">Transmembrane</keyword>
<evidence type="ECO:0000256" key="11">
    <source>
        <dbReference type="SAM" id="SignalP"/>
    </source>
</evidence>
<dbReference type="InterPro" id="IPR036942">
    <property type="entry name" value="Beta-barrel_TonB_sf"/>
</dbReference>
<dbReference type="AlphaFoldDB" id="A0A928V1L2"/>
<feature type="chain" id="PRO_5037414185" evidence="11">
    <location>
        <begin position="40"/>
        <end position="971"/>
    </location>
</feature>
<keyword evidence="15" id="KW-1185">Reference proteome</keyword>
<evidence type="ECO:0000256" key="5">
    <source>
        <dbReference type="ARBA" id="ARBA00023077"/>
    </source>
</evidence>
<dbReference type="InterPro" id="IPR000531">
    <property type="entry name" value="Beta-barrel_TonB"/>
</dbReference>
<dbReference type="NCBIfam" id="TIGR01782">
    <property type="entry name" value="TonB-Xanth-Caul"/>
    <property type="match status" value="1"/>
</dbReference>
<keyword evidence="11" id="KW-0732">Signal</keyword>
<evidence type="ECO:0000259" key="12">
    <source>
        <dbReference type="Pfam" id="PF00593"/>
    </source>
</evidence>
<evidence type="ECO:0000256" key="6">
    <source>
        <dbReference type="ARBA" id="ARBA00023136"/>
    </source>
</evidence>
<evidence type="ECO:0000256" key="10">
    <source>
        <dbReference type="SAM" id="MobiDB-lite"/>
    </source>
</evidence>
<keyword evidence="2 8" id="KW-0813">Transport</keyword>
<evidence type="ECO:0000256" key="4">
    <source>
        <dbReference type="ARBA" id="ARBA00022692"/>
    </source>
</evidence>
<evidence type="ECO:0000256" key="3">
    <source>
        <dbReference type="ARBA" id="ARBA00022452"/>
    </source>
</evidence>
<name>A0A928V1L2_9GAMM</name>
<sequence length="971" mass="108206">MTHHHNKKFTRKTLARLIRSASTLSFAVGALGFGNSVYAQEGAGIEEIIVSGQRGSVQSAQLLKQNAEQIVDSIVSDDIGKLPDRSITEAIQRISGVTIERFISIGDPEHFSAEGSGVAVRGMRHVRSELNGRDSFSASGGRSLSFEDVPAELMAGVDVYKNPSADMIEGGLGGTVNLRTKMPLELDGQKIGLSASANYGDFIEETKPSFSALYSNRWDTNAGEMGILLDVAYSDLATRTDGIFNRAMFARTDIVEGQKMWLPKGADWRTMEYQRERLGTYGAFQWRPSDTTEVYLTAFRSSYDMQWNEDAIFVNNDPWTLGSDNAVFENGVFRSGRLYDTANDGMSYGADIRASTRESKTTDFSGGVKWQASDKWSFSTDLQYTKSTTDSLDSTVATAIDLPYLDLDLTGRMPKITSDASYLADPGNYYWAFTMPHIEESEAEQIAFRIDGEYTIEDSFLRSIKFGARATDRTADNIDTAYNWQGIYQPWMKGWKLDPDQPLPKIQESEYHLLNLNQYPNFFKGKGNMNGVVWAPSLDLALGYPKSFQDLHGAASPNYICCDDFTLRDKNDPDWSNRQEENTYAVHAVARFGFADLAKPIDGNIGVRVVRTEMTADGFLVYPDFTLNQAEEKPFNAPSEFLSAENSYTNVLPSLNLRMQLRDDVFLRFAASQAISRPDFSQLKSFRNLEASFRDGQNAESNIPASEVRLSSTAKNPYLKPIEADQFDVSAEWYFDDKGGMIYGTLFHKSLTGIIRDSVVRETYNGWDYNVTRPENVGSAKINGFELGYNQFFDMLPAPWDGLGLQVNYTYIDSSTNIPDAADADNEGATRSAVDTDGTPFPGKQPYEGLSKNAYNIIGMYEKGPVSVRLAWSWRSEYLMAIGANGYDGDNGGVNESNGTYYRLPIWSDDSGQLDGSIFYNINDNFSLGLEVNNITNSETRTIMKQIGAGDRYASFFVNDTRYALTLRANF</sequence>
<dbReference type="PANTHER" id="PTHR40980">
    <property type="entry name" value="PLUG DOMAIN-CONTAINING PROTEIN"/>
    <property type="match status" value="1"/>
</dbReference>
<keyword evidence="7 8" id="KW-0998">Cell outer membrane</keyword>
<dbReference type="RefSeq" id="WP_193908670.1">
    <property type="nucleotide sequence ID" value="NZ_PRDL01000001.1"/>
</dbReference>
<keyword evidence="3 8" id="KW-1134">Transmembrane beta strand</keyword>
<keyword evidence="14" id="KW-0675">Receptor</keyword>
<reference evidence="14" key="1">
    <citation type="submission" date="2018-07" db="EMBL/GenBank/DDBJ databases">
        <title>Genome assembly of strain Ka43.</title>
        <authorList>
            <person name="Kukolya J."/>
            <person name="Nagy I."/>
            <person name="Horvath B."/>
            <person name="Toth A."/>
        </authorList>
    </citation>
    <scope>NUCLEOTIDE SEQUENCE</scope>
    <source>
        <strain evidence="14">KB43</strain>
    </source>
</reference>
<dbReference type="PROSITE" id="PS52016">
    <property type="entry name" value="TONB_DEPENDENT_REC_3"/>
    <property type="match status" value="1"/>
</dbReference>